<evidence type="ECO:0000313" key="2">
    <source>
        <dbReference type="EMBL" id="CUS38655.1"/>
    </source>
</evidence>
<feature type="region of interest" description="Disordered" evidence="1">
    <location>
        <begin position="21"/>
        <end position="57"/>
    </location>
</feature>
<feature type="compositionally biased region" description="Pro residues" evidence="1">
    <location>
        <begin position="48"/>
        <end position="57"/>
    </location>
</feature>
<dbReference type="STRING" id="1742972.COMA1_60004"/>
<name>A0A0S4LN44_9BACT</name>
<dbReference type="AlphaFoldDB" id="A0A0S4LN44"/>
<gene>
    <name evidence="2" type="ORF">COMA1_60004</name>
</gene>
<reference evidence="2 3" key="1">
    <citation type="submission" date="2015-10" db="EMBL/GenBank/DDBJ databases">
        <authorList>
            <person name="Gilbert D.G."/>
        </authorList>
    </citation>
    <scope>NUCLEOTIDE SEQUENCE [LARGE SCALE GENOMIC DNA]</scope>
    <source>
        <strain evidence="2">COMA1</strain>
    </source>
</reference>
<dbReference type="Proteomes" id="UP000199032">
    <property type="component" value="Unassembled WGS sequence"/>
</dbReference>
<evidence type="ECO:0000256" key="1">
    <source>
        <dbReference type="SAM" id="MobiDB-lite"/>
    </source>
</evidence>
<protein>
    <submittedName>
        <fullName evidence="2">Uncharacterized protein</fullName>
    </submittedName>
</protein>
<proteinExistence type="predicted"/>
<keyword evidence="3" id="KW-1185">Reference proteome</keyword>
<evidence type="ECO:0000313" key="3">
    <source>
        <dbReference type="Proteomes" id="UP000199032"/>
    </source>
</evidence>
<organism evidence="2 3">
    <name type="scientific">Candidatus Nitrospira nitrosa</name>
    <dbReference type="NCBI Taxonomy" id="1742972"/>
    <lineage>
        <taxon>Bacteria</taxon>
        <taxon>Pseudomonadati</taxon>
        <taxon>Nitrospirota</taxon>
        <taxon>Nitrospiria</taxon>
        <taxon>Nitrospirales</taxon>
        <taxon>Nitrospiraceae</taxon>
        <taxon>Nitrospira</taxon>
    </lineage>
</organism>
<dbReference type="EMBL" id="CZQA01000012">
    <property type="protein sequence ID" value="CUS38655.1"/>
    <property type="molecule type" value="Genomic_DNA"/>
</dbReference>
<accession>A0A0S4LN44</accession>
<sequence>MFTNPIGTPYTARSHTCLKRKAGGVTERPNVPVLKTGDGVTHPRVQISPPPPYFSRL</sequence>